<dbReference type="InterPro" id="IPR011701">
    <property type="entry name" value="MFS"/>
</dbReference>
<dbReference type="GeneID" id="54482789"/>
<evidence type="ECO:0000259" key="7">
    <source>
        <dbReference type="PROSITE" id="PS50850"/>
    </source>
</evidence>
<feature type="transmembrane region" description="Helical" evidence="6">
    <location>
        <begin position="319"/>
        <end position="338"/>
    </location>
</feature>
<dbReference type="GO" id="GO:0005886">
    <property type="term" value="C:plasma membrane"/>
    <property type="evidence" value="ECO:0007669"/>
    <property type="project" value="TreeGrafter"/>
</dbReference>
<dbReference type="Gene3D" id="1.20.1250.20">
    <property type="entry name" value="MFS general substrate transporter like domains"/>
    <property type="match status" value="1"/>
</dbReference>
<dbReference type="OrthoDB" id="2351791at2759"/>
<accession>A0A6A6WCZ6</accession>
<evidence type="ECO:0000256" key="6">
    <source>
        <dbReference type="SAM" id="Phobius"/>
    </source>
</evidence>
<feature type="transmembrane region" description="Helical" evidence="6">
    <location>
        <begin position="149"/>
        <end position="170"/>
    </location>
</feature>
<dbReference type="FunFam" id="1.20.1720.10:FF:000018">
    <property type="entry name" value="Putative MFS multidrug transporter"/>
    <property type="match status" value="1"/>
</dbReference>
<dbReference type="AlphaFoldDB" id="A0A6A6WCZ6"/>
<feature type="transmembrane region" description="Helical" evidence="6">
    <location>
        <begin position="55"/>
        <end position="82"/>
    </location>
</feature>
<feature type="transmembrane region" description="Helical" evidence="6">
    <location>
        <begin position="212"/>
        <end position="232"/>
    </location>
</feature>
<feature type="transmembrane region" description="Helical" evidence="6">
    <location>
        <begin position="124"/>
        <end position="143"/>
    </location>
</feature>
<name>A0A6A6WCZ6_9PEZI</name>
<feature type="transmembrane region" description="Helical" evidence="6">
    <location>
        <begin position="525"/>
        <end position="544"/>
    </location>
</feature>
<evidence type="ECO:0000256" key="3">
    <source>
        <dbReference type="ARBA" id="ARBA00022989"/>
    </source>
</evidence>
<evidence type="ECO:0000313" key="9">
    <source>
        <dbReference type="Proteomes" id="UP000799437"/>
    </source>
</evidence>
<evidence type="ECO:0000256" key="2">
    <source>
        <dbReference type="ARBA" id="ARBA00022692"/>
    </source>
</evidence>
<proteinExistence type="predicted"/>
<gene>
    <name evidence="8" type="ORF">EJ05DRAFT_436210</name>
</gene>
<evidence type="ECO:0000256" key="5">
    <source>
        <dbReference type="SAM" id="MobiDB-lite"/>
    </source>
</evidence>
<dbReference type="PROSITE" id="PS50850">
    <property type="entry name" value="MFS"/>
    <property type="match status" value="1"/>
</dbReference>
<dbReference type="PANTHER" id="PTHR23501">
    <property type="entry name" value="MAJOR FACILITATOR SUPERFAMILY"/>
    <property type="match status" value="1"/>
</dbReference>
<keyword evidence="9" id="KW-1185">Reference proteome</keyword>
<feature type="transmembrane region" description="Helical" evidence="6">
    <location>
        <begin position="409"/>
        <end position="433"/>
    </location>
</feature>
<feature type="transmembrane region" description="Helical" evidence="6">
    <location>
        <begin position="358"/>
        <end position="377"/>
    </location>
</feature>
<evidence type="ECO:0000313" key="8">
    <source>
        <dbReference type="EMBL" id="KAF2760573.1"/>
    </source>
</evidence>
<reference evidence="8" key="1">
    <citation type="journal article" date="2020" name="Stud. Mycol.">
        <title>101 Dothideomycetes genomes: a test case for predicting lifestyles and emergence of pathogens.</title>
        <authorList>
            <person name="Haridas S."/>
            <person name="Albert R."/>
            <person name="Binder M."/>
            <person name="Bloem J."/>
            <person name="Labutti K."/>
            <person name="Salamov A."/>
            <person name="Andreopoulos B."/>
            <person name="Baker S."/>
            <person name="Barry K."/>
            <person name="Bills G."/>
            <person name="Bluhm B."/>
            <person name="Cannon C."/>
            <person name="Castanera R."/>
            <person name="Culley D."/>
            <person name="Daum C."/>
            <person name="Ezra D."/>
            <person name="Gonzalez J."/>
            <person name="Henrissat B."/>
            <person name="Kuo A."/>
            <person name="Liang C."/>
            <person name="Lipzen A."/>
            <person name="Lutzoni F."/>
            <person name="Magnuson J."/>
            <person name="Mondo S."/>
            <person name="Nolan M."/>
            <person name="Ohm R."/>
            <person name="Pangilinan J."/>
            <person name="Park H.-J."/>
            <person name="Ramirez L."/>
            <person name="Alfaro M."/>
            <person name="Sun H."/>
            <person name="Tritt A."/>
            <person name="Yoshinaga Y."/>
            <person name="Zwiers L.-H."/>
            <person name="Turgeon B."/>
            <person name="Goodwin S."/>
            <person name="Spatafora J."/>
            <person name="Crous P."/>
            <person name="Grigoriev I."/>
        </authorList>
    </citation>
    <scope>NUCLEOTIDE SEQUENCE</scope>
    <source>
        <strain evidence="8">CBS 121739</strain>
    </source>
</reference>
<dbReference type="GO" id="GO:0022857">
    <property type="term" value="F:transmembrane transporter activity"/>
    <property type="evidence" value="ECO:0007669"/>
    <property type="project" value="InterPro"/>
</dbReference>
<feature type="transmembrane region" description="Helical" evidence="6">
    <location>
        <begin position="182"/>
        <end position="206"/>
    </location>
</feature>
<comment type="subcellular location">
    <subcellularLocation>
        <location evidence="1">Membrane</location>
        <topology evidence="1">Multi-pass membrane protein</topology>
    </subcellularLocation>
</comment>
<feature type="compositionally biased region" description="Low complexity" evidence="5">
    <location>
        <begin position="25"/>
        <end position="35"/>
    </location>
</feature>
<dbReference type="Proteomes" id="UP000799437">
    <property type="component" value="Unassembled WGS sequence"/>
</dbReference>
<organism evidence="8 9">
    <name type="scientific">Pseudovirgaria hyperparasitica</name>
    <dbReference type="NCBI Taxonomy" id="470096"/>
    <lineage>
        <taxon>Eukaryota</taxon>
        <taxon>Fungi</taxon>
        <taxon>Dikarya</taxon>
        <taxon>Ascomycota</taxon>
        <taxon>Pezizomycotina</taxon>
        <taxon>Dothideomycetes</taxon>
        <taxon>Dothideomycetes incertae sedis</taxon>
        <taxon>Acrospermales</taxon>
        <taxon>Acrospermaceae</taxon>
        <taxon>Pseudovirgaria</taxon>
    </lineage>
</organism>
<keyword evidence="2 6" id="KW-0812">Transmembrane</keyword>
<keyword evidence="3 6" id="KW-1133">Transmembrane helix</keyword>
<feature type="transmembrane region" description="Helical" evidence="6">
    <location>
        <begin position="94"/>
        <end position="112"/>
    </location>
</feature>
<keyword evidence="4 6" id="KW-0472">Membrane</keyword>
<feature type="region of interest" description="Disordered" evidence="5">
    <location>
        <begin position="1"/>
        <end position="46"/>
    </location>
</feature>
<evidence type="ECO:0000256" key="4">
    <source>
        <dbReference type="ARBA" id="ARBA00023136"/>
    </source>
</evidence>
<sequence>MASSDFGSTAELAELKNPPPPPNPSNTLNTLNPLNPLNPPEAPHHPSSGSKGWRFYAAFGSLCLVNLVCALDATSLAVALPIIAEKLNGSAIEAFWAGTSFLLTATVFQPTFASLSHIFGRTDMLLLALTLFTIGAIVGGVAHNFTVLLAGRCIQGMGGGGISALTYVIATDLVSLRERGKYFGLITMMWALGSVTGPVIGGAFAQDVSWRWIFWINLPFCGISYVTIPLFLRLKRKEGSILGKLKQVDWIGSFLFIASLTSFLIPITWGGIMYPWTHWRTLTPLLAGGFGLVLFMLWSKFLSIEPILRGSMFKDPEALTTYFATTVHGICLWSALYYMPLYFETAKGYSPIKSGIALFPWTFTTAPAAGIVGVLIARTGRYRWGIWSGWALSTVGIALLVLYKVDTPTAMWVGIGIISGAGVGVLYSAMSFAIQASSSAADLPFAAALYSFFRNFGQMLGVAVGGTIFQNEMKRNIEGIPALASSAAALSKDASSLVQLIKSWPASQAVVKAELIVAYVDSLRTIWIVMAALAGLAFVLSAIFTKGKSLERELETDQGFLHDSGSVGSKSDVEK</sequence>
<feature type="domain" description="Major facilitator superfamily (MFS) profile" evidence="7">
    <location>
        <begin position="58"/>
        <end position="549"/>
    </location>
</feature>
<dbReference type="SUPFAM" id="SSF103473">
    <property type="entry name" value="MFS general substrate transporter"/>
    <property type="match status" value="1"/>
</dbReference>
<dbReference type="PRINTS" id="PR01036">
    <property type="entry name" value="TCRTETB"/>
</dbReference>
<feature type="transmembrane region" description="Helical" evidence="6">
    <location>
        <begin position="278"/>
        <end position="298"/>
    </location>
</feature>
<feature type="transmembrane region" description="Helical" evidence="6">
    <location>
        <begin position="253"/>
        <end position="272"/>
    </location>
</feature>
<dbReference type="Gene3D" id="1.20.1720.10">
    <property type="entry name" value="Multidrug resistance protein D"/>
    <property type="match status" value="1"/>
</dbReference>
<dbReference type="InterPro" id="IPR036259">
    <property type="entry name" value="MFS_trans_sf"/>
</dbReference>
<evidence type="ECO:0000256" key="1">
    <source>
        <dbReference type="ARBA" id="ARBA00004141"/>
    </source>
</evidence>
<feature type="transmembrane region" description="Helical" evidence="6">
    <location>
        <begin position="384"/>
        <end position="403"/>
    </location>
</feature>
<dbReference type="FunFam" id="1.20.1250.20:FF:000504">
    <property type="entry name" value="Similar to MFS multidrug transporter"/>
    <property type="match status" value="1"/>
</dbReference>
<dbReference type="EMBL" id="ML996568">
    <property type="protein sequence ID" value="KAF2760573.1"/>
    <property type="molecule type" value="Genomic_DNA"/>
</dbReference>
<protein>
    <submittedName>
        <fullName evidence="8">MFS general substrate transporter</fullName>
    </submittedName>
</protein>
<dbReference type="Pfam" id="PF07690">
    <property type="entry name" value="MFS_1"/>
    <property type="match status" value="1"/>
</dbReference>
<dbReference type="RefSeq" id="XP_033603024.1">
    <property type="nucleotide sequence ID" value="XM_033741735.1"/>
</dbReference>
<feature type="transmembrane region" description="Helical" evidence="6">
    <location>
        <begin position="445"/>
        <end position="469"/>
    </location>
</feature>
<dbReference type="PANTHER" id="PTHR23501:SF59">
    <property type="entry name" value="MAJOR FACILITATOR SUPERFAMILY (MFS) PROFILE DOMAIN-CONTAINING PROTEIN-RELATED"/>
    <property type="match status" value="1"/>
</dbReference>
<dbReference type="InterPro" id="IPR020846">
    <property type="entry name" value="MFS_dom"/>
</dbReference>